<keyword evidence="8" id="KW-1185">Reference proteome</keyword>
<proteinExistence type="inferred from homology"/>
<comment type="function">
    <text evidence="6">Part of an energy-coupled inorganic carbon pump.</text>
</comment>
<evidence type="ECO:0000256" key="1">
    <source>
        <dbReference type="ARBA" id="ARBA00022448"/>
    </source>
</evidence>
<evidence type="ECO:0000256" key="6">
    <source>
        <dbReference type="HAMAP-Rule" id="MF_01871"/>
    </source>
</evidence>
<dbReference type="EMBL" id="CP022129">
    <property type="protein sequence ID" value="ASF45059.1"/>
    <property type="molecule type" value="Genomic_DNA"/>
</dbReference>
<keyword evidence="1 6" id="KW-0813">Transport</keyword>
<feature type="binding site" evidence="6">
    <location>
        <position position="530"/>
    </location>
    <ligand>
        <name>Zn(2+)</name>
        <dbReference type="ChEBI" id="CHEBI:29105"/>
    </ligand>
</feature>
<dbReference type="OrthoDB" id="9805101at2"/>
<evidence type="ECO:0000256" key="5">
    <source>
        <dbReference type="ARBA" id="ARBA00023136"/>
    </source>
</evidence>
<dbReference type="RefSeq" id="WP_088617942.1">
    <property type="nucleotide sequence ID" value="NZ_CP022129.1"/>
</dbReference>
<feature type="binding site" evidence="6">
    <location>
        <position position="354"/>
    </location>
    <ligand>
        <name>Zn(2+)</name>
        <dbReference type="ChEBI" id="CHEBI:29105"/>
    </ligand>
</feature>
<gene>
    <name evidence="6" type="primary">dabA</name>
    <name evidence="7" type="ORF">CEK71_02705</name>
</gene>
<dbReference type="GO" id="GO:0005886">
    <property type="term" value="C:plasma membrane"/>
    <property type="evidence" value="ECO:0007669"/>
    <property type="project" value="UniProtKB-SubCell"/>
</dbReference>
<dbReference type="HAMAP" id="MF_01871">
    <property type="entry name" value="DabA"/>
    <property type="match status" value="1"/>
</dbReference>
<dbReference type="Proteomes" id="UP000197019">
    <property type="component" value="Chromosome"/>
</dbReference>
<accession>A0A1Z4BV20</accession>
<protein>
    <recommendedName>
        <fullName evidence="6">Probable inorganic carbon transporter subunit DabA</fullName>
    </recommendedName>
</protein>
<sequence>MTATPSYSIQHHTSPIGEGPFDLDTAIDNIAHWLPTQGPIKDFIHHNTLHAVQHHPFHKGVAIAAKVFGARSYLPLADYQQLYRDGRIKDFAIDWAIAHSECSESGAQALRERLFIADDSVHYPPVSLANHGIRNRWLTHLEVDLNSLVHPIIFRLLANFLDQGISRWTLAKPGESFWQCVQRLAQNSFIPLYPFNEASVVGLLDLDPEEVILSCLEAIVGDEALYEQYLLELLLSHPGWAGMVRLIELDPKILLQRRQISLKEMFAVELMAELAVVQKKFAGRAIKISDLPNSGDFLLLSDYEEKITIPLRLKIWHEAMEFSLHAELLAALKPTEPAEADKSAPVAQAFFCIDDRECSLRRHLEETHTGIETFGAAGFFGIDFLYQGFDDAYPVAQCPNIISPKHLILESNLKPEAPKPKVNAELSNLHINRHSLLRSLLVTQFLGMAYAARMAWDVFRPGSQLLKIKKLSEVSDAHTHLHLLRETDEPTEDGQMLGFSFPEMADKIEGLLRNIGLTQNFAPLVVIVAHGSSSTNNPHFAAYDCGACSGKPGAPNARAFAWMANHANVRAILSERGIDIPDSTYFVPALHNTSRDEITYFDKHLYSQAAIDKLAVFQQAMQEALDKNALERCRWFELGPQALPKEALESNALERYRLFKTEPQSQARKEAHDHVIARATSIFEPRPELNHSNNLYSIVGRRSLTQDLFMDRRAFLHSYNPASDPEGVLIVKILSAIIPVCGGINLEYLFSRIDNSIYGAGTKLPHNVIGLLGVANGVEGDLRTGLPSQMIEVHEPARLLIVIEQTTPVLDKAFAKLGASLMEWLDNDWVRLVACHPDSRELSYYFSTGWEAVDFSEQTDIPSAAYSETITQGQKATIPVHQLRRAS</sequence>
<feature type="binding site" evidence="6">
    <location>
        <position position="352"/>
    </location>
    <ligand>
        <name>Zn(2+)</name>
        <dbReference type="ChEBI" id="CHEBI:29105"/>
    </ligand>
</feature>
<name>A0A1Z4BV20_9GAMM</name>
<dbReference type="InterPro" id="IPR018752">
    <property type="entry name" value="DabA"/>
</dbReference>
<keyword evidence="4 6" id="KW-0862">Zinc</keyword>
<evidence type="ECO:0000256" key="2">
    <source>
        <dbReference type="ARBA" id="ARBA00022475"/>
    </source>
</evidence>
<dbReference type="KEGG" id="mpsy:CEK71_02705"/>
<organism evidence="7 8">
    <name type="scientific">Methylovulum psychrotolerans</name>
    <dbReference type="NCBI Taxonomy" id="1704499"/>
    <lineage>
        <taxon>Bacteria</taxon>
        <taxon>Pseudomonadati</taxon>
        <taxon>Pseudomonadota</taxon>
        <taxon>Gammaproteobacteria</taxon>
        <taxon>Methylococcales</taxon>
        <taxon>Methylococcaceae</taxon>
        <taxon>Methylovulum</taxon>
    </lineage>
</organism>
<comment type="similarity">
    <text evidence="6">Belongs to the inorganic carbon transporter (TC 9.A.2) DabA family.</text>
</comment>
<evidence type="ECO:0000256" key="4">
    <source>
        <dbReference type="ARBA" id="ARBA00022833"/>
    </source>
</evidence>
<evidence type="ECO:0000313" key="7">
    <source>
        <dbReference type="EMBL" id="ASF45059.1"/>
    </source>
</evidence>
<evidence type="ECO:0000256" key="3">
    <source>
        <dbReference type="ARBA" id="ARBA00022723"/>
    </source>
</evidence>
<comment type="cofactor">
    <cofactor evidence="6">
        <name>Zn(2+)</name>
        <dbReference type="ChEBI" id="CHEBI:29105"/>
    </cofactor>
</comment>
<comment type="subunit">
    <text evidence="6">Forms a complex with DabB.</text>
</comment>
<evidence type="ECO:0000313" key="8">
    <source>
        <dbReference type="Proteomes" id="UP000197019"/>
    </source>
</evidence>
<dbReference type="PANTHER" id="PTHR38344">
    <property type="entry name" value="UPF0753 PROTEIN AQ_863"/>
    <property type="match status" value="1"/>
</dbReference>
<dbReference type="AlphaFoldDB" id="A0A1Z4BV20"/>
<dbReference type="PANTHER" id="PTHR38344:SF1">
    <property type="entry name" value="INORGANIC CARBON TRANSPORTER SUBUNIT DABA-RELATED"/>
    <property type="match status" value="1"/>
</dbReference>
<reference evidence="7 8" key="1">
    <citation type="submission" date="2017-06" db="EMBL/GenBank/DDBJ databases">
        <title>Genome Sequencing of the methanotroph Methylovulum psychrotolerants str. HV10-M2 isolated from a high-altitude environment.</title>
        <authorList>
            <person name="Mateos-Rivera A."/>
        </authorList>
    </citation>
    <scope>NUCLEOTIDE SEQUENCE [LARGE SCALE GENOMIC DNA]</scope>
    <source>
        <strain evidence="7 8">HV10_M2</strain>
    </source>
</reference>
<dbReference type="GO" id="GO:0008270">
    <property type="term" value="F:zinc ion binding"/>
    <property type="evidence" value="ECO:0007669"/>
    <property type="project" value="UniProtKB-UniRule"/>
</dbReference>
<keyword evidence="5 6" id="KW-0472">Membrane</keyword>
<dbReference type="Pfam" id="PF10070">
    <property type="entry name" value="DabA"/>
    <property type="match status" value="1"/>
</dbReference>
<keyword evidence="3 6" id="KW-0479">Metal-binding</keyword>
<comment type="subcellular location">
    <subcellularLocation>
        <location evidence="6">Cell membrane</location>
        <topology evidence="6">Peripheral membrane protein</topology>
    </subcellularLocation>
</comment>
<feature type="binding site" evidence="6">
    <location>
        <position position="545"/>
    </location>
    <ligand>
        <name>Zn(2+)</name>
        <dbReference type="ChEBI" id="CHEBI:29105"/>
    </ligand>
</feature>
<keyword evidence="2 6" id="KW-1003">Cell membrane</keyword>